<dbReference type="PANTHER" id="PTHR37312">
    <property type="entry name" value="MEMBRANE-BOUND ACYLTRANSFERASE YKRP-RELATED"/>
    <property type="match status" value="1"/>
</dbReference>
<evidence type="ECO:0000313" key="4">
    <source>
        <dbReference type="Proteomes" id="UP001596056"/>
    </source>
</evidence>
<accession>A0ABW0SGE6</accession>
<feature type="transmembrane region" description="Helical" evidence="1">
    <location>
        <begin position="293"/>
        <end position="310"/>
    </location>
</feature>
<dbReference type="RefSeq" id="WP_209842796.1">
    <property type="nucleotide sequence ID" value="NZ_JAGGJP010000019.1"/>
</dbReference>
<dbReference type="Proteomes" id="UP001596056">
    <property type="component" value="Unassembled WGS sequence"/>
</dbReference>
<evidence type="ECO:0000259" key="2">
    <source>
        <dbReference type="Pfam" id="PF01757"/>
    </source>
</evidence>
<sequence length="336" mass="34833">MRERVVWIDVAKGLGIVAVVVGHVSHGRTGAWLVAKEAVTLFHMPLFFLLSGLVARPLAPLTGAARRARSLLLPYLSFFLLLVGVVVAEQAAAGGPLTLWRTLWAAVLGGPYLYGYFGPFWFVTCLWAALVAWDAAARVAAPRSAGMAALAGLALAAALLLQSAPPGPRVPFSLDAVPLAFAWIWAGGWLAEERIASRGVLAAALAVAAICGGLALAGWEFSFDMRGGDYGPPGAGLALAWALAVLTMRGARLLARVRGLGPALASLGRASLVVLFLHHAIQVMLARRGVPPGALVAVAVALPWAAHLALSRSPLLALAFLGRAPARPSIAARAAA</sequence>
<evidence type="ECO:0000256" key="1">
    <source>
        <dbReference type="SAM" id="Phobius"/>
    </source>
</evidence>
<keyword evidence="4" id="KW-1185">Reference proteome</keyword>
<feature type="transmembrane region" description="Helical" evidence="1">
    <location>
        <begin position="230"/>
        <end position="248"/>
    </location>
</feature>
<dbReference type="InterPro" id="IPR052734">
    <property type="entry name" value="Nod_factor_acetyltransferase"/>
</dbReference>
<feature type="transmembrane region" description="Helical" evidence="1">
    <location>
        <begin position="71"/>
        <end position="93"/>
    </location>
</feature>
<keyword evidence="1" id="KW-0472">Membrane</keyword>
<feature type="transmembrane region" description="Helical" evidence="1">
    <location>
        <begin position="170"/>
        <end position="191"/>
    </location>
</feature>
<dbReference type="Pfam" id="PF01757">
    <property type="entry name" value="Acyl_transf_3"/>
    <property type="match status" value="1"/>
</dbReference>
<dbReference type="GO" id="GO:0016746">
    <property type="term" value="F:acyltransferase activity"/>
    <property type="evidence" value="ECO:0007669"/>
    <property type="project" value="UniProtKB-KW"/>
</dbReference>
<evidence type="ECO:0000313" key="3">
    <source>
        <dbReference type="EMBL" id="MFC5567960.1"/>
    </source>
</evidence>
<comment type="caution">
    <text evidence="3">The sequence shown here is derived from an EMBL/GenBank/DDBJ whole genome shotgun (WGS) entry which is preliminary data.</text>
</comment>
<dbReference type="PANTHER" id="PTHR37312:SF1">
    <property type="entry name" value="MEMBRANE-BOUND ACYLTRANSFERASE YKRP-RELATED"/>
    <property type="match status" value="1"/>
</dbReference>
<keyword evidence="1" id="KW-1133">Transmembrane helix</keyword>
<name>A0ABW0SGE6_9RHOB</name>
<reference evidence="4" key="1">
    <citation type="journal article" date="2019" name="Int. J. Syst. Evol. Microbiol.">
        <title>The Global Catalogue of Microorganisms (GCM) 10K type strain sequencing project: providing services to taxonomists for standard genome sequencing and annotation.</title>
        <authorList>
            <consortium name="The Broad Institute Genomics Platform"/>
            <consortium name="The Broad Institute Genome Sequencing Center for Infectious Disease"/>
            <person name="Wu L."/>
            <person name="Ma J."/>
        </authorList>
    </citation>
    <scope>NUCLEOTIDE SEQUENCE [LARGE SCALE GENOMIC DNA]</scope>
    <source>
        <strain evidence="4">KACC 11588</strain>
    </source>
</reference>
<protein>
    <submittedName>
        <fullName evidence="3">Acyltransferase family protein</fullName>
    </submittedName>
</protein>
<feature type="transmembrane region" description="Helical" evidence="1">
    <location>
        <begin position="260"/>
        <end position="281"/>
    </location>
</feature>
<organism evidence="3 4">
    <name type="scientific">Rubellimicrobium aerolatum</name>
    <dbReference type="NCBI Taxonomy" id="490979"/>
    <lineage>
        <taxon>Bacteria</taxon>
        <taxon>Pseudomonadati</taxon>
        <taxon>Pseudomonadota</taxon>
        <taxon>Alphaproteobacteria</taxon>
        <taxon>Rhodobacterales</taxon>
        <taxon>Roseobacteraceae</taxon>
        <taxon>Rubellimicrobium</taxon>
    </lineage>
</organism>
<feature type="transmembrane region" description="Helical" evidence="1">
    <location>
        <begin position="113"/>
        <end position="133"/>
    </location>
</feature>
<dbReference type="InterPro" id="IPR002656">
    <property type="entry name" value="Acyl_transf_3_dom"/>
</dbReference>
<feature type="domain" description="Acyltransferase 3" evidence="2">
    <location>
        <begin position="6"/>
        <end position="292"/>
    </location>
</feature>
<dbReference type="EMBL" id="JBHSNA010000022">
    <property type="protein sequence ID" value="MFC5567960.1"/>
    <property type="molecule type" value="Genomic_DNA"/>
</dbReference>
<feature type="transmembrane region" description="Helical" evidence="1">
    <location>
        <begin position="145"/>
        <end position="164"/>
    </location>
</feature>
<feature type="transmembrane region" description="Helical" evidence="1">
    <location>
        <begin position="7"/>
        <end position="26"/>
    </location>
</feature>
<keyword evidence="3" id="KW-0012">Acyltransferase</keyword>
<feature type="transmembrane region" description="Helical" evidence="1">
    <location>
        <begin position="38"/>
        <end position="59"/>
    </location>
</feature>
<proteinExistence type="predicted"/>
<gene>
    <name evidence="3" type="ORF">ACFPOC_16225</name>
</gene>
<keyword evidence="1" id="KW-0812">Transmembrane</keyword>
<feature type="transmembrane region" description="Helical" evidence="1">
    <location>
        <begin position="200"/>
        <end position="218"/>
    </location>
</feature>
<keyword evidence="3" id="KW-0808">Transferase</keyword>